<comment type="caution">
    <text evidence="1">The sequence shown here is derived from an EMBL/GenBank/DDBJ whole genome shotgun (WGS) entry which is preliminary data.</text>
</comment>
<reference evidence="1 2" key="1">
    <citation type="journal article" date="2018" name="Front. Plant Sci.">
        <title>Red Clover (Trifolium pratense) and Zigzag Clover (T. medium) - A Picture of Genomic Similarities and Differences.</title>
        <authorList>
            <person name="Dluhosova J."/>
            <person name="Istvanek J."/>
            <person name="Nedelnik J."/>
            <person name="Repkova J."/>
        </authorList>
    </citation>
    <scope>NUCLEOTIDE SEQUENCE [LARGE SCALE GENOMIC DNA]</scope>
    <source>
        <strain evidence="2">cv. 10/8</strain>
        <tissue evidence="1">Leaf</tissue>
    </source>
</reference>
<evidence type="ECO:0000313" key="2">
    <source>
        <dbReference type="Proteomes" id="UP000265520"/>
    </source>
</evidence>
<organism evidence="1 2">
    <name type="scientific">Trifolium medium</name>
    <dbReference type="NCBI Taxonomy" id="97028"/>
    <lineage>
        <taxon>Eukaryota</taxon>
        <taxon>Viridiplantae</taxon>
        <taxon>Streptophyta</taxon>
        <taxon>Embryophyta</taxon>
        <taxon>Tracheophyta</taxon>
        <taxon>Spermatophyta</taxon>
        <taxon>Magnoliopsida</taxon>
        <taxon>eudicotyledons</taxon>
        <taxon>Gunneridae</taxon>
        <taxon>Pentapetalae</taxon>
        <taxon>rosids</taxon>
        <taxon>fabids</taxon>
        <taxon>Fabales</taxon>
        <taxon>Fabaceae</taxon>
        <taxon>Papilionoideae</taxon>
        <taxon>50 kb inversion clade</taxon>
        <taxon>NPAAA clade</taxon>
        <taxon>Hologalegina</taxon>
        <taxon>IRL clade</taxon>
        <taxon>Trifolieae</taxon>
        <taxon>Trifolium</taxon>
    </lineage>
</organism>
<protein>
    <submittedName>
        <fullName evidence="1">Uncharacterized protein</fullName>
    </submittedName>
</protein>
<sequence>GREPFPKVARSSQQVSGCCQGKLAGRGGACWASTG</sequence>
<proteinExistence type="predicted"/>
<dbReference type="AlphaFoldDB" id="A0A392W6G3"/>
<dbReference type="EMBL" id="LXQA011382853">
    <property type="protein sequence ID" value="MCI95302.1"/>
    <property type="molecule type" value="Genomic_DNA"/>
</dbReference>
<keyword evidence="2" id="KW-1185">Reference proteome</keyword>
<evidence type="ECO:0000313" key="1">
    <source>
        <dbReference type="EMBL" id="MCI95302.1"/>
    </source>
</evidence>
<feature type="non-terminal residue" evidence="1">
    <location>
        <position position="1"/>
    </location>
</feature>
<name>A0A392W6G3_9FABA</name>
<dbReference type="Proteomes" id="UP000265520">
    <property type="component" value="Unassembled WGS sequence"/>
</dbReference>
<accession>A0A392W6G3</accession>